<organism evidence="1 2">
    <name type="scientific">Trichonephila clavipes</name>
    <name type="common">Golden silk orbweaver</name>
    <name type="synonym">Nephila clavipes</name>
    <dbReference type="NCBI Taxonomy" id="2585209"/>
    <lineage>
        <taxon>Eukaryota</taxon>
        <taxon>Metazoa</taxon>
        <taxon>Ecdysozoa</taxon>
        <taxon>Arthropoda</taxon>
        <taxon>Chelicerata</taxon>
        <taxon>Arachnida</taxon>
        <taxon>Araneae</taxon>
        <taxon>Araneomorphae</taxon>
        <taxon>Entelegynae</taxon>
        <taxon>Araneoidea</taxon>
        <taxon>Nephilidae</taxon>
        <taxon>Trichonephila</taxon>
    </lineage>
</organism>
<sequence length="84" mass="9326">MICQHEAKLCPSFQSGRLDVENRNMTGNCGPSSSTAEINTARIEETIQNDGRVILREISSELGLIYGSKQHNVSEVLRYSKTVL</sequence>
<evidence type="ECO:0000313" key="2">
    <source>
        <dbReference type="Proteomes" id="UP000887159"/>
    </source>
</evidence>
<dbReference type="EMBL" id="BMAU01021118">
    <property type="protein sequence ID" value="GFX91112.1"/>
    <property type="molecule type" value="Genomic_DNA"/>
</dbReference>
<dbReference type="AlphaFoldDB" id="A0A8X6V0W4"/>
<comment type="caution">
    <text evidence="1">The sequence shown here is derived from an EMBL/GenBank/DDBJ whole genome shotgun (WGS) entry which is preliminary data.</text>
</comment>
<dbReference type="Proteomes" id="UP000887159">
    <property type="component" value="Unassembled WGS sequence"/>
</dbReference>
<proteinExistence type="predicted"/>
<keyword evidence="2" id="KW-1185">Reference proteome</keyword>
<reference evidence="1" key="1">
    <citation type="submission" date="2020-08" db="EMBL/GenBank/DDBJ databases">
        <title>Multicomponent nature underlies the extraordinary mechanical properties of spider dragline silk.</title>
        <authorList>
            <person name="Kono N."/>
            <person name="Nakamura H."/>
            <person name="Mori M."/>
            <person name="Yoshida Y."/>
            <person name="Ohtoshi R."/>
            <person name="Malay A.D."/>
            <person name="Moran D.A.P."/>
            <person name="Tomita M."/>
            <person name="Numata K."/>
            <person name="Arakawa K."/>
        </authorList>
    </citation>
    <scope>NUCLEOTIDE SEQUENCE</scope>
</reference>
<accession>A0A8X6V0W4</accession>
<evidence type="ECO:0000313" key="1">
    <source>
        <dbReference type="EMBL" id="GFX91112.1"/>
    </source>
</evidence>
<gene>
    <name evidence="1" type="ORF">TNCV_3222731</name>
</gene>
<protein>
    <submittedName>
        <fullName evidence="1">Uncharacterized protein</fullName>
    </submittedName>
</protein>
<name>A0A8X6V0W4_TRICX</name>